<sequence>MDCTPDSPVHLQSSKKHLHYGSFCDSGFSDVLSCSGKINGAKLAPCRFVSSEDYDETPKENLSVTPKKESAAETPRLPEKDLRRAQQPASVGWCDTPKVSKKDGLLRRRLLMCSNKSTTDAKTEVPRTPCTKATEASVRFVSKHPFSGSSDSPDNLFGTLSSGTLKSGVSCQSPLSTRKRRLFFAQVKTSTYEYVRNAGGDAQRIASPDADLSDGMVSSGRCTPDPLVTPRLEKFLPSLEKDACQTPVNMVSASRCQSLSALSTPSALTPTYVRSLSEDSGFGSVAHDKSQDSSGDHDGSFQELLLPLSAPRADGETSEGKRRSRLQRQQRLSTLREGGSQSEEDSRSAGLTLSGAKRLTQCQSPCKTDEVFGVSNTTPRASAGLKLSNRATPLGVVSAKPDTATPLRTPMAKRDTAIGIGAAAATPLRTTPIRLDSLSLTPALQLVHAMCLRKVSMMLDQSPSFEQELRSVASLTQTPVAFKTCMPLAGLIGRKMGVGKLDILTELKKRNLRHILAVILNHLAPEDVHRFGQVCPSWIEIIGQDRRASGRRKSHLSELEAAQEQSGAVHVMDAETRLALTKRAVLGSVQAQSKSFTDCTPQSTKRTLTPSQLTNSHSGGSNRSKQDKFLQVAKTLFSDEYLKPCPRCQHPAKCHPVKMEGMCSQADCGFKFCTACLCAFHGARDCLSHSARRHAKRDIIPGNPPVITADNLEHYLASDDALVHFFNDFLSLPSFPVALSYDQASGVFEVETGAAELVAFRRISSVLREKKKRGPRGLSANRPPPGWPLVDNRYTVRCLDREQGLQWVIAERLQSFVQSDCYFEYRLAKLLSQWKPGPGTWTTETDDDLFRTPPSDPRPPTLQGAEEFKEFLLDTPGDRVLHLWMGIERLTSTLHQERKDRHLVLMRSQYMQSQCSMTAMMLSRLGLNTTPGWTEEDLRQVQPRLTEALLLYWAPRFWMTHLKPEDDEGWAVLAGRERKSFPGPSMERMLQALHAEPRAGLHFIGFCELSGNPLRVNAVHFWSDLQRYHRLFHQDCLDSQIAQKQAQLLYSRFLSVSPPESVGAGEDQRRRVYECLQPAFEELFDRVEEHVLDLLLEAWTLLITRDTLSLSQTEVRRLDSAEFRELQGLHQQSELRLKEVLPCYHGYRLGSLLDSSQEIQHFTSFLQEREASVHLRCWLDLEQYRQTSDRDERSADIGDRYLNGKYFFGPHSPASAVQQNEAKQGNLDQRRAASKARENLWMSSTKESTALRQVLHCPVSCLLFQRFAALQGDFLENDVLFWVEVQKYKATIQKKVSVIISCFVNSGVPPALQIDIPPEQALNILDKLQQQRPYVFRELWPEFQALRSSVGEEQLPSLLEERVQRHRSELRRRRRREAREEHRSAQESERQQLCLTEEEDKEEDKEVVGDKSDSEKKSGRREEDQLSQALDFPTHTMTWTYSEYIAAQKREERLQRKKTPENTTTSTITCN</sequence>
<feature type="non-terminal residue" evidence="10">
    <location>
        <position position="1"/>
    </location>
</feature>
<dbReference type="SUPFAM" id="SSF48097">
    <property type="entry name" value="Regulator of G-protein signaling, RGS"/>
    <property type="match status" value="3"/>
</dbReference>
<name>A0A9Q0E2Z7_9TELE</name>
<evidence type="ECO:0000256" key="2">
    <source>
        <dbReference type="ARBA" id="ARBA00022723"/>
    </source>
</evidence>
<evidence type="ECO:0000256" key="4">
    <source>
        <dbReference type="ARBA" id="ARBA00022786"/>
    </source>
</evidence>
<feature type="compositionally biased region" description="Basic and acidic residues" evidence="7">
    <location>
        <begin position="1377"/>
        <end position="1390"/>
    </location>
</feature>
<feature type="domain" description="ZBR-type" evidence="9">
    <location>
        <begin position="641"/>
        <end position="689"/>
    </location>
</feature>
<dbReference type="InterPro" id="IPR016137">
    <property type="entry name" value="RGS"/>
</dbReference>
<dbReference type="OrthoDB" id="9984940at2759"/>
<organism evidence="10 11">
    <name type="scientific">Muraenolepis orangiensis</name>
    <name type="common">Patagonian moray cod</name>
    <dbReference type="NCBI Taxonomy" id="630683"/>
    <lineage>
        <taxon>Eukaryota</taxon>
        <taxon>Metazoa</taxon>
        <taxon>Chordata</taxon>
        <taxon>Craniata</taxon>
        <taxon>Vertebrata</taxon>
        <taxon>Euteleostomi</taxon>
        <taxon>Actinopterygii</taxon>
        <taxon>Neopterygii</taxon>
        <taxon>Teleostei</taxon>
        <taxon>Neoteleostei</taxon>
        <taxon>Acanthomorphata</taxon>
        <taxon>Zeiogadaria</taxon>
        <taxon>Gadariae</taxon>
        <taxon>Gadiformes</taxon>
        <taxon>Muraenolepidoidei</taxon>
        <taxon>Muraenolepididae</taxon>
        <taxon>Muraenolepis</taxon>
    </lineage>
</organism>
<dbReference type="GO" id="GO:0005737">
    <property type="term" value="C:cytoplasm"/>
    <property type="evidence" value="ECO:0007669"/>
    <property type="project" value="TreeGrafter"/>
</dbReference>
<feature type="compositionally biased region" description="Basic and acidic residues" evidence="7">
    <location>
        <begin position="1450"/>
        <end position="1460"/>
    </location>
</feature>
<feature type="region of interest" description="Disordered" evidence="7">
    <location>
        <begin position="57"/>
        <end position="89"/>
    </location>
</feature>
<keyword evidence="5" id="KW-0862">Zinc</keyword>
<feature type="compositionally biased region" description="Basic and acidic residues" evidence="7">
    <location>
        <begin position="286"/>
        <end position="300"/>
    </location>
</feature>
<dbReference type="FunFam" id="2.20.25.20:FF:000006">
    <property type="entry name" value="F-box only protein 5"/>
    <property type="match status" value="1"/>
</dbReference>
<feature type="domain" description="RGS" evidence="8">
    <location>
        <begin position="989"/>
        <end position="1095"/>
    </location>
</feature>
<evidence type="ECO:0000259" key="9">
    <source>
        <dbReference type="PROSITE" id="PS51872"/>
    </source>
</evidence>
<accession>A0A9Q0E2Z7</accession>
<feature type="region of interest" description="Disordered" evidence="7">
    <location>
        <begin position="597"/>
        <end position="625"/>
    </location>
</feature>
<evidence type="ECO:0000259" key="8">
    <source>
        <dbReference type="PROSITE" id="PS50132"/>
    </source>
</evidence>
<dbReference type="Gene3D" id="1.10.167.10">
    <property type="entry name" value="Regulator of G-protein Signalling 4, domain 2"/>
    <property type="match status" value="3"/>
</dbReference>
<dbReference type="InterPro" id="IPR042651">
    <property type="entry name" value="Rgs22"/>
</dbReference>
<evidence type="ECO:0000256" key="1">
    <source>
        <dbReference type="ARBA" id="ARBA00004906"/>
    </source>
</evidence>
<dbReference type="GO" id="GO:0009966">
    <property type="term" value="P:regulation of signal transduction"/>
    <property type="evidence" value="ECO:0007669"/>
    <property type="project" value="InterPro"/>
</dbReference>
<feature type="compositionally biased region" description="Polar residues" evidence="7">
    <location>
        <begin position="597"/>
        <end position="623"/>
    </location>
</feature>
<dbReference type="GO" id="GO:0001965">
    <property type="term" value="F:G-protein alpha-subunit binding"/>
    <property type="evidence" value="ECO:0007669"/>
    <property type="project" value="InterPro"/>
</dbReference>
<dbReference type="PANTHER" id="PTHR46583">
    <property type="entry name" value="REGULATOR OF G-PROTEIN SIGNALING 22"/>
    <property type="match status" value="1"/>
</dbReference>
<keyword evidence="3 6" id="KW-0863">Zinc-finger</keyword>
<protein>
    <recommendedName>
        <fullName evidence="12">ZBR-type domain-containing protein</fullName>
    </recommendedName>
</protein>
<dbReference type="PROSITE" id="PS51872">
    <property type="entry name" value="ZF_ZBR"/>
    <property type="match status" value="1"/>
</dbReference>
<dbReference type="Proteomes" id="UP001148018">
    <property type="component" value="Unassembled WGS sequence"/>
</dbReference>
<dbReference type="PROSITE" id="PS50132">
    <property type="entry name" value="RGS"/>
    <property type="match status" value="1"/>
</dbReference>
<evidence type="ECO:0000256" key="5">
    <source>
        <dbReference type="ARBA" id="ARBA00022833"/>
    </source>
</evidence>
<feature type="region of interest" description="Disordered" evidence="7">
    <location>
        <begin position="1450"/>
        <end position="1471"/>
    </location>
</feature>
<keyword evidence="4" id="KW-0833">Ubl conjugation pathway</keyword>
<comment type="caution">
    <text evidence="10">The sequence shown here is derived from an EMBL/GenBank/DDBJ whole genome shotgun (WGS) entry which is preliminary data.</text>
</comment>
<evidence type="ECO:0000256" key="7">
    <source>
        <dbReference type="SAM" id="MobiDB-lite"/>
    </source>
</evidence>
<dbReference type="GO" id="GO:0008270">
    <property type="term" value="F:zinc ion binding"/>
    <property type="evidence" value="ECO:0007669"/>
    <property type="project" value="UniProtKB-KW"/>
</dbReference>
<feature type="region of interest" description="Disordered" evidence="7">
    <location>
        <begin position="281"/>
        <end position="352"/>
    </location>
</feature>
<feature type="compositionally biased region" description="Basic and acidic residues" evidence="7">
    <location>
        <begin position="66"/>
        <end position="84"/>
    </location>
</feature>
<evidence type="ECO:0000256" key="3">
    <source>
        <dbReference type="ARBA" id="ARBA00022771"/>
    </source>
</evidence>
<comment type="pathway">
    <text evidence="1">Protein modification; protein ubiquitination.</text>
</comment>
<dbReference type="InterPro" id="IPR044064">
    <property type="entry name" value="ZF_ZBR"/>
</dbReference>
<reference evidence="10" key="1">
    <citation type="submission" date="2022-07" db="EMBL/GenBank/DDBJ databases">
        <title>Chromosome-level genome of Muraenolepis orangiensis.</title>
        <authorList>
            <person name="Kim J."/>
        </authorList>
    </citation>
    <scope>NUCLEOTIDE SEQUENCE</scope>
    <source>
        <strain evidence="10">KU_S4_2022</strain>
        <tissue evidence="10">Muscle</tissue>
    </source>
</reference>
<dbReference type="CDD" id="cd20365">
    <property type="entry name" value="BRcat_RBR_FBXO43"/>
    <property type="match status" value="1"/>
</dbReference>
<dbReference type="EMBL" id="JANIIK010000109">
    <property type="protein sequence ID" value="KAJ3598173.1"/>
    <property type="molecule type" value="Genomic_DNA"/>
</dbReference>
<evidence type="ECO:0008006" key="12">
    <source>
        <dbReference type="Google" id="ProtNLM"/>
    </source>
</evidence>
<feature type="region of interest" description="Disordered" evidence="7">
    <location>
        <begin position="1369"/>
        <end position="1437"/>
    </location>
</feature>
<evidence type="ECO:0000256" key="6">
    <source>
        <dbReference type="PROSITE-ProRule" id="PRU01220"/>
    </source>
</evidence>
<keyword evidence="11" id="KW-1185">Reference proteome</keyword>
<gene>
    <name evidence="10" type="ORF">NHX12_001686</name>
</gene>
<feature type="compositionally biased region" description="Basic and acidic residues" evidence="7">
    <location>
        <begin position="1404"/>
        <end position="1424"/>
    </location>
</feature>
<keyword evidence="2" id="KW-0479">Metal-binding</keyword>
<dbReference type="Gene3D" id="2.20.25.20">
    <property type="match status" value="1"/>
</dbReference>
<evidence type="ECO:0000313" key="11">
    <source>
        <dbReference type="Proteomes" id="UP001148018"/>
    </source>
</evidence>
<dbReference type="Pfam" id="PF00615">
    <property type="entry name" value="RGS"/>
    <property type="match status" value="1"/>
</dbReference>
<proteinExistence type="predicted"/>
<evidence type="ECO:0000313" key="10">
    <source>
        <dbReference type="EMBL" id="KAJ3598173.1"/>
    </source>
</evidence>
<dbReference type="PANTHER" id="PTHR46583:SF1">
    <property type="entry name" value="REGULATOR OF G-PROTEIN SIGNALING 22"/>
    <property type="match status" value="1"/>
</dbReference>
<feature type="compositionally biased region" description="Polar residues" evidence="7">
    <location>
        <begin position="1461"/>
        <end position="1471"/>
    </location>
</feature>
<dbReference type="InterPro" id="IPR036305">
    <property type="entry name" value="RGS_sf"/>
</dbReference>
<dbReference type="InterPro" id="IPR044926">
    <property type="entry name" value="RGS_subdomain_2"/>
</dbReference>
<dbReference type="GO" id="GO:0005634">
    <property type="term" value="C:nucleus"/>
    <property type="evidence" value="ECO:0007669"/>
    <property type="project" value="TreeGrafter"/>
</dbReference>